<dbReference type="Proteomes" id="UP000762676">
    <property type="component" value="Unassembled WGS sequence"/>
</dbReference>
<dbReference type="EMBL" id="BMAT01013380">
    <property type="protein sequence ID" value="GFS11760.1"/>
    <property type="molecule type" value="Genomic_DNA"/>
</dbReference>
<organism evidence="1 2">
    <name type="scientific">Elysia marginata</name>
    <dbReference type="NCBI Taxonomy" id="1093978"/>
    <lineage>
        <taxon>Eukaryota</taxon>
        <taxon>Metazoa</taxon>
        <taxon>Spiralia</taxon>
        <taxon>Lophotrochozoa</taxon>
        <taxon>Mollusca</taxon>
        <taxon>Gastropoda</taxon>
        <taxon>Heterobranchia</taxon>
        <taxon>Euthyneura</taxon>
        <taxon>Panpulmonata</taxon>
        <taxon>Sacoglossa</taxon>
        <taxon>Placobranchoidea</taxon>
        <taxon>Plakobranchidae</taxon>
        <taxon>Elysia</taxon>
    </lineage>
</organism>
<reference evidence="1 2" key="1">
    <citation type="journal article" date="2021" name="Elife">
        <title>Chloroplast acquisition without the gene transfer in kleptoplastic sea slugs, Plakobranchus ocellatus.</title>
        <authorList>
            <person name="Maeda T."/>
            <person name="Takahashi S."/>
            <person name="Yoshida T."/>
            <person name="Shimamura S."/>
            <person name="Takaki Y."/>
            <person name="Nagai Y."/>
            <person name="Toyoda A."/>
            <person name="Suzuki Y."/>
            <person name="Arimoto A."/>
            <person name="Ishii H."/>
            <person name="Satoh N."/>
            <person name="Nishiyama T."/>
            <person name="Hasebe M."/>
            <person name="Maruyama T."/>
            <person name="Minagawa J."/>
            <person name="Obokata J."/>
            <person name="Shigenobu S."/>
        </authorList>
    </citation>
    <scope>NUCLEOTIDE SEQUENCE [LARGE SCALE GENOMIC DNA]</scope>
</reference>
<evidence type="ECO:0000313" key="1">
    <source>
        <dbReference type="EMBL" id="GFS11760.1"/>
    </source>
</evidence>
<name>A0AAV4INS3_9GAST</name>
<sequence>MVWISSCCMAHFVREEPLDTQQKAISLGTELLMDLWYSLASSDNTSHHLEEQRLSFYDEMTAHTEFKVAEKVWQVSEARGSRQTLCVTQPV</sequence>
<protein>
    <submittedName>
        <fullName evidence="1">Uncharacterized protein</fullName>
    </submittedName>
</protein>
<keyword evidence="2" id="KW-1185">Reference proteome</keyword>
<dbReference type="AlphaFoldDB" id="A0AAV4INS3"/>
<gene>
    <name evidence="1" type="ORF">ElyMa_006680800</name>
</gene>
<evidence type="ECO:0000313" key="2">
    <source>
        <dbReference type="Proteomes" id="UP000762676"/>
    </source>
</evidence>
<accession>A0AAV4INS3</accession>
<comment type="caution">
    <text evidence="1">The sequence shown here is derived from an EMBL/GenBank/DDBJ whole genome shotgun (WGS) entry which is preliminary data.</text>
</comment>
<proteinExistence type="predicted"/>